<dbReference type="PROSITE" id="PS50001">
    <property type="entry name" value="SH2"/>
    <property type="match status" value="1"/>
</dbReference>
<feature type="compositionally biased region" description="Polar residues" evidence="6">
    <location>
        <begin position="9"/>
        <end position="18"/>
    </location>
</feature>
<dbReference type="CDD" id="cd09927">
    <property type="entry name" value="SH2_Tensin_like"/>
    <property type="match status" value="1"/>
</dbReference>
<evidence type="ECO:0000256" key="3">
    <source>
        <dbReference type="ARBA" id="ARBA00022912"/>
    </source>
</evidence>
<organism evidence="8 9">
    <name type="scientific">Steinernema glaseri</name>
    <dbReference type="NCBI Taxonomy" id="37863"/>
    <lineage>
        <taxon>Eukaryota</taxon>
        <taxon>Metazoa</taxon>
        <taxon>Ecdysozoa</taxon>
        <taxon>Nematoda</taxon>
        <taxon>Chromadorea</taxon>
        <taxon>Rhabditida</taxon>
        <taxon>Tylenchina</taxon>
        <taxon>Panagrolaimomorpha</taxon>
        <taxon>Strongyloidoidea</taxon>
        <taxon>Steinernematidae</taxon>
        <taxon>Steinernema</taxon>
    </lineage>
</organism>
<evidence type="ECO:0000256" key="5">
    <source>
        <dbReference type="PROSITE-ProRule" id="PRU00191"/>
    </source>
</evidence>
<feature type="region of interest" description="Disordered" evidence="6">
    <location>
        <begin position="1"/>
        <end position="35"/>
    </location>
</feature>
<keyword evidence="2" id="KW-0378">Hydrolase</keyword>
<sequence length="345" mass="37832">MPCDLPMRSESSPSTSHNGIADDRTSENRSPPQEALRVNGRPLKTLGGINIPRDAGDVIHHHPVFVKDTSKYWYKPTISREEAINMLRDKPPGTFVVRDSNSFPGAFGLALKVATPPPGVTVADGTELVRHFLIEPSPKGVKLKGCNNEPVFGTLSALVYQHSITPLALPTKLTLPEFDPATTPEHLSATQALLEQGAACNVVYIFSCDTESLTGPEAVRRCTEEALRLQAEGAVRPVSAHFKVSSQGITITDNTRKLFFRRHYPVHAVTHAGLDPDDRRWENTRMVPQLPASAVKKARVFGFVARKVGSRTDNACHLFAELDPDQPAQAVCNFITKVMMANTRK</sequence>
<dbReference type="InterPro" id="IPR013625">
    <property type="entry name" value="PTB"/>
</dbReference>
<dbReference type="WBParaSite" id="L893_g10178.t1">
    <property type="protein sequence ID" value="L893_g10178.t1"/>
    <property type="gene ID" value="L893_g10178"/>
</dbReference>
<dbReference type="Gene3D" id="2.30.29.30">
    <property type="entry name" value="Pleckstrin-homology domain (PH domain)/Phosphotyrosine-binding domain (PTB)"/>
    <property type="match status" value="1"/>
</dbReference>
<dbReference type="InterPro" id="IPR011993">
    <property type="entry name" value="PH-like_dom_sf"/>
</dbReference>
<dbReference type="PRINTS" id="PR00401">
    <property type="entry name" value="SH2DOMAIN"/>
</dbReference>
<dbReference type="AlphaFoldDB" id="A0A1I7XX07"/>
<evidence type="ECO:0000313" key="8">
    <source>
        <dbReference type="Proteomes" id="UP000095287"/>
    </source>
</evidence>
<keyword evidence="8" id="KW-1185">Reference proteome</keyword>
<dbReference type="SUPFAM" id="SSF50729">
    <property type="entry name" value="PH domain-like"/>
    <property type="match status" value="1"/>
</dbReference>
<dbReference type="InterPro" id="IPR006020">
    <property type="entry name" value="PTB/PI_dom"/>
</dbReference>
<dbReference type="Gene3D" id="3.30.505.10">
    <property type="entry name" value="SH2 domain"/>
    <property type="match status" value="1"/>
</dbReference>
<dbReference type="InterPro" id="IPR051484">
    <property type="entry name" value="Tensin_PTEN_phosphatase"/>
</dbReference>
<evidence type="ECO:0000313" key="9">
    <source>
        <dbReference type="WBParaSite" id="L893_g10178.t1"/>
    </source>
</evidence>
<dbReference type="SMART" id="SM00252">
    <property type="entry name" value="SH2"/>
    <property type="match status" value="1"/>
</dbReference>
<evidence type="ECO:0000256" key="4">
    <source>
        <dbReference type="ARBA" id="ARBA00022999"/>
    </source>
</evidence>
<dbReference type="PANTHER" id="PTHR45734:SF10">
    <property type="entry name" value="BLISTERY, ISOFORM A"/>
    <property type="match status" value="1"/>
</dbReference>
<accession>A0A1I7XX07</accession>
<feature type="domain" description="SH2" evidence="7">
    <location>
        <begin position="73"/>
        <end position="177"/>
    </location>
</feature>
<dbReference type="SUPFAM" id="SSF55550">
    <property type="entry name" value="SH2 domain"/>
    <property type="match status" value="1"/>
</dbReference>
<reference evidence="9" key="1">
    <citation type="submission" date="2016-11" db="UniProtKB">
        <authorList>
            <consortium name="WormBaseParasite"/>
        </authorList>
    </citation>
    <scope>IDENTIFICATION</scope>
</reference>
<dbReference type="InterPro" id="IPR000980">
    <property type="entry name" value="SH2"/>
</dbReference>
<keyword evidence="4 5" id="KW-0727">SH2 domain</keyword>
<dbReference type="InterPro" id="IPR035012">
    <property type="entry name" value="Tensin-like_SH2"/>
</dbReference>
<dbReference type="PANTHER" id="PTHR45734">
    <property type="entry name" value="TENSIN"/>
    <property type="match status" value="1"/>
</dbReference>
<evidence type="ECO:0000259" key="7">
    <source>
        <dbReference type="PROSITE" id="PS50001"/>
    </source>
</evidence>
<evidence type="ECO:0000256" key="6">
    <source>
        <dbReference type="SAM" id="MobiDB-lite"/>
    </source>
</evidence>
<dbReference type="Pfam" id="PF08416">
    <property type="entry name" value="PTB"/>
    <property type="match status" value="1"/>
</dbReference>
<keyword evidence="3" id="KW-0904">Protein phosphatase</keyword>
<comment type="similarity">
    <text evidence="1">Belongs to the PTEN phosphatase protein family.</text>
</comment>
<dbReference type="CDD" id="cd01213">
    <property type="entry name" value="PTB_tensin"/>
    <property type="match status" value="1"/>
</dbReference>
<dbReference type="GO" id="GO:0005925">
    <property type="term" value="C:focal adhesion"/>
    <property type="evidence" value="ECO:0007669"/>
    <property type="project" value="TreeGrafter"/>
</dbReference>
<evidence type="ECO:0000256" key="1">
    <source>
        <dbReference type="ARBA" id="ARBA00007881"/>
    </source>
</evidence>
<evidence type="ECO:0000256" key="2">
    <source>
        <dbReference type="ARBA" id="ARBA00022801"/>
    </source>
</evidence>
<dbReference type="Pfam" id="PF00017">
    <property type="entry name" value="SH2"/>
    <property type="match status" value="1"/>
</dbReference>
<dbReference type="Proteomes" id="UP000095287">
    <property type="component" value="Unplaced"/>
</dbReference>
<dbReference type="InterPro" id="IPR033929">
    <property type="entry name" value="Tensin_PTB"/>
</dbReference>
<dbReference type="InterPro" id="IPR036860">
    <property type="entry name" value="SH2_dom_sf"/>
</dbReference>
<name>A0A1I7XX07_9BILA</name>
<proteinExistence type="inferred from homology"/>
<dbReference type="GO" id="GO:0004721">
    <property type="term" value="F:phosphoprotein phosphatase activity"/>
    <property type="evidence" value="ECO:0007669"/>
    <property type="project" value="UniProtKB-KW"/>
</dbReference>
<dbReference type="SMART" id="SM00462">
    <property type="entry name" value="PTB"/>
    <property type="match status" value="1"/>
</dbReference>
<protein>
    <submittedName>
        <fullName evidence="9">SH2 domain-containing protein</fullName>
    </submittedName>
</protein>